<dbReference type="AlphaFoldDB" id="A0A4P6ZJ17"/>
<sequence length="60" mass="6997">MELFDCILRDLLRKHPQCIFRRNPINFRKVFPVNIHQFSGNSAGGHSKKPNNKSNFSRGK</sequence>
<dbReference type="EMBL" id="CP037954">
    <property type="protein sequence ID" value="QBO59658.1"/>
    <property type="molecule type" value="Genomic_DNA"/>
</dbReference>
<evidence type="ECO:0000313" key="3">
    <source>
        <dbReference type="Proteomes" id="UP000294419"/>
    </source>
</evidence>
<reference evidence="2 3" key="1">
    <citation type="submission" date="2019-03" db="EMBL/GenBank/DDBJ databases">
        <authorList>
            <person name="Kim H."/>
            <person name="Yu S.-M."/>
        </authorList>
    </citation>
    <scope>NUCLEOTIDE SEQUENCE [LARGE SCALE GENOMIC DNA]</scope>
    <source>
        <strain evidence="2 3">NBC122</strain>
    </source>
</reference>
<gene>
    <name evidence="2" type="ORF">NBC122_02858</name>
</gene>
<dbReference type="Proteomes" id="UP000294419">
    <property type="component" value="Chromosome"/>
</dbReference>
<name>A0A4P6ZJ17_9FLAO</name>
<proteinExistence type="predicted"/>
<dbReference type="KEGG" id="csal:NBC122_02858"/>
<protein>
    <submittedName>
        <fullName evidence="2">Uncharacterized protein</fullName>
    </submittedName>
</protein>
<feature type="region of interest" description="Disordered" evidence="1">
    <location>
        <begin position="38"/>
        <end position="60"/>
    </location>
</feature>
<accession>A0A4P6ZJ17</accession>
<organism evidence="2 3">
    <name type="scientific">Chryseobacterium salivictor</name>
    <dbReference type="NCBI Taxonomy" id="2547600"/>
    <lineage>
        <taxon>Bacteria</taxon>
        <taxon>Pseudomonadati</taxon>
        <taxon>Bacteroidota</taxon>
        <taxon>Flavobacteriia</taxon>
        <taxon>Flavobacteriales</taxon>
        <taxon>Weeksellaceae</taxon>
        <taxon>Chryseobacterium group</taxon>
        <taxon>Chryseobacterium</taxon>
    </lineage>
</organism>
<evidence type="ECO:0000256" key="1">
    <source>
        <dbReference type="SAM" id="MobiDB-lite"/>
    </source>
</evidence>
<evidence type="ECO:0000313" key="2">
    <source>
        <dbReference type="EMBL" id="QBO59658.1"/>
    </source>
</evidence>
<keyword evidence="3" id="KW-1185">Reference proteome</keyword>